<evidence type="ECO:0000313" key="7">
    <source>
        <dbReference type="EMBL" id="KUE75016.1"/>
    </source>
</evidence>
<reference evidence="6" key="1">
    <citation type="submission" date="2015-02" db="EMBL/GenBank/DDBJ databases">
        <title>A novel member of the family Ruminococcaceae isolated from human feces.</title>
        <authorList>
            <person name="Shkoporov A.N."/>
            <person name="Chaplin A.V."/>
            <person name="Motuzova O.V."/>
            <person name="Kafarskaia L.I."/>
            <person name="Khokhlova E.V."/>
            <person name="Efimov B.A."/>
        </authorList>
    </citation>
    <scope>NUCLEOTIDE SEQUENCE [LARGE SCALE GENOMIC DNA]</scope>
    <source>
        <strain evidence="6">585-1</strain>
    </source>
</reference>
<reference evidence="7 9" key="2">
    <citation type="submission" date="2015-10" db="EMBL/GenBank/DDBJ databases">
        <title>A novel member of the family Ruminococcaceae isolated from human faeces.</title>
        <authorList>
            <person name="Shkoporov A.N."/>
            <person name="Chaplin A.V."/>
            <person name="Motuzova O.V."/>
            <person name="Kafarskaia L.I."/>
            <person name="Efimov B.A."/>
        </authorList>
    </citation>
    <scope>NUCLEOTIDE SEQUENCE [LARGE SCALE GENOMIC DNA]</scope>
    <source>
        <strain evidence="7 9">668</strain>
    </source>
</reference>
<dbReference type="GO" id="GO:0003677">
    <property type="term" value="F:DNA binding"/>
    <property type="evidence" value="ECO:0007669"/>
    <property type="project" value="UniProtKB-KW"/>
</dbReference>
<dbReference type="EMBL" id="LMUA01000032">
    <property type="protein sequence ID" value="KUE75016.1"/>
    <property type="molecule type" value="Genomic_DNA"/>
</dbReference>
<dbReference type="PANTHER" id="PTHR30204">
    <property type="entry name" value="REDOX-CYCLING DRUG-SENSING TRANSCRIPTIONAL ACTIVATOR SOXR"/>
    <property type="match status" value="1"/>
</dbReference>
<dbReference type="Gene3D" id="1.10.490.50">
    <property type="entry name" value="Antibiotic binding domain of TipA-like multidrug resistance regulators"/>
    <property type="match status" value="1"/>
</dbReference>
<evidence type="ECO:0000313" key="9">
    <source>
        <dbReference type="Proteomes" id="UP000053433"/>
    </source>
</evidence>
<dbReference type="GO" id="GO:0003700">
    <property type="term" value="F:DNA-binding transcription factor activity"/>
    <property type="evidence" value="ECO:0007669"/>
    <property type="project" value="InterPro"/>
</dbReference>
<dbReference type="GeneID" id="42856616"/>
<dbReference type="SUPFAM" id="SSF89082">
    <property type="entry name" value="Antibiotic binding domain of TipA-like multidrug resistance regulators"/>
    <property type="match status" value="1"/>
</dbReference>
<keyword evidence="8" id="KW-1185">Reference proteome</keyword>
<dbReference type="PATRIC" id="fig|1550024.3.peg.1911"/>
<evidence type="ECO:0000313" key="8">
    <source>
        <dbReference type="Proteomes" id="UP000032483"/>
    </source>
</evidence>
<sequence>MEYTVNGLARLAGVSVRTLHWYDEIGLLRPARVTEVGYRMYGPDEVDALQSILFYRALGVPLKQIGALMADASAGRLAALQSHRAALLCRRAQLDALLATLDKTILTEEGKCAMTDAEKFEGFKQKLVAENEAEYGAEARGKYGDTAVDASNAKLMGLSPEQYGEMQKLSARINAALAAAVRAGEAPDGPEGRRIAGLHKQWLCFTWPKYTPKAHLGLAEMYVADERFTAYYDAETPGCAAFLRDAVAAFTGC</sequence>
<accession>A0A0D8J2Z3</accession>
<comment type="caution">
    <text evidence="6">The sequence shown here is derived from an EMBL/GenBank/DDBJ whole genome shotgun (WGS) entry which is preliminary data.</text>
</comment>
<name>A0A0D8J2Z3_9FIRM</name>
<keyword evidence="2" id="KW-0238">DNA-binding</keyword>
<keyword evidence="3" id="KW-0010">Activator</keyword>
<evidence type="ECO:0000256" key="3">
    <source>
        <dbReference type="ARBA" id="ARBA00023159"/>
    </source>
</evidence>
<dbReference type="PRINTS" id="PR00040">
    <property type="entry name" value="HTHMERR"/>
</dbReference>
<dbReference type="PROSITE" id="PS50937">
    <property type="entry name" value="HTH_MERR_2"/>
    <property type="match status" value="1"/>
</dbReference>
<evidence type="ECO:0000313" key="6">
    <source>
        <dbReference type="EMBL" id="KJF40173.1"/>
    </source>
</evidence>
<dbReference type="InterPro" id="IPR009061">
    <property type="entry name" value="DNA-bd_dom_put_sf"/>
</dbReference>
<dbReference type="InterPro" id="IPR012925">
    <property type="entry name" value="TipAS_dom"/>
</dbReference>
<accession>A0A0W7TMJ2</accession>
<dbReference type="Proteomes" id="UP000053433">
    <property type="component" value="Unassembled WGS sequence"/>
</dbReference>
<organism evidence="6 8">
    <name type="scientific">Ruthenibacterium lactatiformans</name>
    <dbReference type="NCBI Taxonomy" id="1550024"/>
    <lineage>
        <taxon>Bacteria</taxon>
        <taxon>Bacillati</taxon>
        <taxon>Bacillota</taxon>
        <taxon>Clostridia</taxon>
        <taxon>Eubacteriales</taxon>
        <taxon>Oscillospiraceae</taxon>
        <taxon>Ruthenibacterium</taxon>
    </lineage>
</organism>
<dbReference type="InterPro" id="IPR000551">
    <property type="entry name" value="MerR-type_HTH_dom"/>
</dbReference>
<dbReference type="InterPro" id="IPR047057">
    <property type="entry name" value="MerR_fam"/>
</dbReference>
<gene>
    <name evidence="7" type="ORF">ASJ35_16065</name>
    <name evidence="6" type="ORF">TQ39_08415</name>
</gene>
<keyword evidence="1" id="KW-0805">Transcription regulation</keyword>
<dbReference type="Gene3D" id="1.10.1660.10">
    <property type="match status" value="1"/>
</dbReference>
<dbReference type="SMART" id="SM00422">
    <property type="entry name" value="HTH_MERR"/>
    <property type="match status" value="1"/>
</dbReference>
<dbReference type="InterPro" id="IPR036244">
    <property type="entry name" value="TipA-like_antibiotic-bd"/>
</dbReference>
<dbReference type="Pfam" id="PF07739">
    <property type="entry name" value="TipAS"/>
    <property type="match status" value="1"/>
</dbReference>
<dbReference type="AlphaFoldDB" id="A0A0D8J2Z3"/>
<dbReference type="RefSeq" id="WP_050005202.1">
    <property type="nucleotide sequence ID" value="NZ_CATXDA010000008.1"/>
</dbReference>
<dbReference type="CDD" id="cd01106">
    <property type="entry name" value="HTH_TipAL-Mta"/>
    <property type="match status" value="1"/>
</dbReference>
<keyword evidence="4" id="KW-0804">Transcription</keyword>
<proteinExistence type="predicted"/>
<evidence type="ECO:0000259" key="5">
    <source>
        <dbReference type="PROSITE" id="PS50937"/>
    </source>
</evidence>
<dbReference type="Proteomes" id="UP000032483">
    <property type="component" value="Unassembled WGS sequence"/>
</dbReference>
<evidence type="ECO:0000256" key="1">
    <source>
        <dbReference type="ARBA" id="ARBA00023015"/>
    </source>
</evidence>
<protein>
    <submittedName>
        <fullName evidence="6">MerR family transcriptional regulator</fullName>
    </submittedName>
</protein>
<dbReference type="Pfam" id="PF13411">
    <property type="entry name" value="MerR_1"/>
    <property type="match status" value="1"/>
</dbReference>
<evidence type="ECO:0000256" key="4">
    <source>
        <dbReference type="ARBA" id="ARBA00023163"/>
    </source>
</evidence>
<dbReference type="EMBL" id="JXXK01000009">
    <property type="protein sequence ID" value="KJF40173.1"/>
    <property type="molecule type" value="Genomic_DNA"/>
</dbReference>
<evidence type="ECO:0000256" key="2">
    <source>
        <dbReference type="ARBA" id="ARBA00023125"/>
    </source>
</evidence>
<dbReference type="PANTHER" id="PTHR30204:SF90">
    <property type="entry name" value="HTH-TYPE TRANSCRIPTIONAL ACTIVATOR MTA"/>
    <property type="match status" value="1"/>
</dbReference>
<feature type="domain" description="HTH merR-type" evidence="5">
    <location>
        <begin position="1"/>
        <end position="71"/>
    </location>
</feature>
<dbReference type="SUPFAM" id="SSF46955">
    <property type="entry name" value="Putative DNA-binding domain"/>
    <property type="match status" value="1"/>
</dbReference>